<evidence type="ECO:0000256" key="5">
    <source>
        <dbReference type="SAM" id="Phobius"/>
    </source>
</evidence>
<gene>
    <name evidence="6" type="ORF">F5X68DRAFT_230004</name>
</gene>
<dbReference type="Proteomes" id="UP000770015">
    <property type="component" value="Unassembled WGS sequence"/>
</dbReference>
<dbReference type="EMBL" id="JAGSXJ010000006">
    <property type="protein sequence ID" value="KAH6690702.1"/>
    <property type="molecule type" value="Genomic_DNA"/>
</dbReference>
<reference evidence="6" key="1">
    <citation type="journal article" date="2021" name="Nat. Commun.">
        <title>Genetic determinants of endophytism in the Arabidopsis root mycobiome.</title>
        <authorList>
            <person name="Mesny F."/>
            <person name="Miyauchi S."/>
            <person name="Thiergart T."/>
            <person name="Pickel B."/>
            <person name="Atanasova L."/>
            <person name="Karlsson M."/>
            <person name="Huettel B."/>
            <person name="Barry K.W."/>
            <person name="Haridas S."/>
            <person name="Chen C."/>
            <person name="Bauer D."/>
            <person name="Andreopoulos W."/>
            <person name="Pangilinan J."/>
            <person name="LaButti K."/>
            <person name="Riley R."/>
            <person name="Lipzen A."/>
            <person name="Clum A."/>
            <person name="Drula E."/>
            <person name="Henrissat B."/>
            <person name="Kohler A."/>
            <person name="Grigoriev I.V."/>
            <person name="Martin F.M."/>
            <person name="Hacquard S."/>
        </authorList>
    </citation>
    <scope>NUCLEOTIDE SEQUENCE</scope>
    <source>
        <strain evidence="6">MPI-SDFR-AT-0117</strain>
    </source>
</reference>
<keyword evidence="4 5" id="KW-0472">Membrane</keyword>
<protein>
    <submittedName>
        <fullName evidence="6">Uncharacterized protein</fullName>
    </submittedName>
</protein>
<evidence type="ECO:0000256" key="1">
    <source>
        <dbReference type="ARBA" id="ARBA00004141"/>
    </source>
</evidence>
<organism evidence="6 7">
    <name type="scientific">Plectosphaerella plurivora</name>
    <dbReference type="NCBI Taxonomy" id="936078"/>
    <lineage>
        <taxon>Eukaryota</taxon>
        <taxon>Fungi</taxon>
        <taxon>Dikarya</taxon>
        <taxon>Ascomycota</taxon>
        <taxon>Pezizomycotina</taxon>
        <taxon>Sordariomycetes</taxon>
        <taxon>Hypocreomycetidae</taxon>
        <taxon>Glomerellales</taxon>
        <taxon>Plectosphaerellaceae</taxon>
        <taxon>Plectosphaerella</taxon>
    </lineage>
</organism>
<dbReference type="GO" id="GO:0016020">
    <property type="term" value="C:membrane"/>
    <property type="evidence" value="ECO:0007669"/>
    <property type="project" value="UniProtKB-SubCell"/>
</dbReference>
<name>A0A9P9AF13_9PEZI</name>
<dbReference type="SUPFAM" id="SSF144083">
    <property type="entry name" value="Magnesium transport protein CorA, transmembrane region"/>
    <property type="match status" value="1"/>
</dbReference>
<keyword evidence="3 5" id="KW-1133">Transmembrane helix</keyword>
<dbReference type="OrthoDB" id="3561681at2759"/>
<proteinExistence type="predicted"/>
<dbReference type="Gene3D" id="1.20.58.340">
    <property type="entry name" value="Magnesium transport protein CorA, transmembrane region"/>
    <property type="match status" value="1"/>
</dbReference>
<dbReference type="InterPro" id="IPR045863">
    <property type="entry name" value="CorA_TM1_TM2"/>
</dbReference>
<comment type="caution">
    <text evidence="6">The sequence shown here is derived from an EMBL/GenBank/DDBJ whole genome shotgun (WGS) entry which is preliminary data.</text>
</comment>
<evidence type="ECO:0000256" key="2">
    <source>
        <dbReference type="ARBA" id="ARBA00022692"/>
    </source>
</evidence>
<keyword evidence="2 5" id="KW-0812">Transmembrane</keyword>
<feature type="transmembrane region" description="Helical" evidence="5">
    <location>
        <begin position="420"/>
        <end position="440"/>
    </location>
</feature>
<evidence type="ECO:0000256" key="4">
    <source>
        <dbReference type="ARBA" id="ARBA00023136"/>
    </source>
</evidence>
<evidence type="ECO:0000313" key="7">
    <source>
        <dbReference type="Proteomes" id="UP000770015"/>
    </source>
</evidence>
<accession>A0A9P9AF13</accession>
<evidence type="ECO:0000313" key="6">
    <source>
        <dbReference type="EMBL" id="KAH6690702.1"/>
    </source>
</evidence>
<comment type="subcellular location">
    <subcellularLocation>
        <location evidence="1">Membrane</location>
        <topology evidence="1">Multi-pass membrane protein</topology>
    </subcellularLocation>
</comment>
<dbReference type="AlphaFoldDB" id="A0A9P9AF13"/>
<feature type="transmembrane region" description="Helical" evidence="5">
    <location>
        <begin position="389"/>
        <end position="408"/>
    </location>
</feature>
<evidence type="ECO:0000256" key="3">
    <source>
        <dbReference type="ARBA" id="ARBA00022989"/>
    </source>
</evidence>
<keyword evidence="7" id="KW-1185">Reference proteome</keyword>
<sequence>MDQLRKLARTSFERSAGGYKSNDAGTLRLFQLPQAGNGTAPTPPEHTALTEPKLLQLLDEGDARTRDQTQDTSATASLRLVVVPRSNDDAVEMSHEAFGSLIDRFKMDSMVLQHIASNSYGFHAHADSHTYYVGTYVYSLAWSANPKTLRTNAVLLLRTAPILKNGDLIRDSFFHILCEFAPHLHAPHFLLFVIYVHLSTTSQVAVALNVESVRKVETLTKHGPGRGADSKDDTSSTPMVVDIDELSKAAQDIAVTQVHLANLQRHDPYIKDIAAYLRELSHPKARPQAPDDKSVEPARLPCLDKVPPQLRGKCKSSLESLSAMLHPLEKMTSDLEPTVRFLQTRANCQSSVISSLMTHEDARLNTELARLSTELGEASRRDSSAMRSIAMMTMIFLPATFFAALFSMSCIPEWAKTNFWAYWACALPSTFIVFIVFKFYHRGVDKAKQHQEEHKKVQKPTDRMPSLTSTEIEMTSMNGKDINVPERALLR</sequence>